<keyword evidence="4" id="KW-0053">Apoptosis</keyword>
<accession>A0A1X7UXK5</accession>
<reference evidence="11" key="1">
    <citation type="journal article" date="2010" name="Nature">
        <title>The Amphimedon queenslandica genome and the evolution of animal complexity.</title>
        <authorList>
            <person name="Srivastava M."/>
            <person name="Simakov O."/>
            <person name="Chapman J."/>
            <person name="Fahey B."/>
            <person name="Gauthier M.E."/>
            <person name="Mitros T."/>
            <person name="Richards G.S."/>
            <person name="Conaco C."/>
            <person name="Dacre M."/>
            <person name="Hellsten U."/>
            <person name="Larroux C."/>
            <person name="Putnam N.H."/>
            <person name="Stanke M."/>
            <person name="Adamska M."/>
            <person name="Darling A."/>
            <person name="Degnan S.M."/>
            <person name="Oakley T.H."/>
            <person name="Plachetzki D.C."/>
            <person name="Zhai Y."/>
            <person name="Adamski M."/>
            <person name="Calcino A."/>
            <person name="Cummins S.F."/>
            <person name="Goodstein D.M."/>
            <person name="Harris C."/>
            <person name="Jackson D.J."/>
            <person name="Leys S.P."/>
            <person name="Shu S."/>
            <person name="Woodcroft B.J."/>
            <person name="Vervoort M."/>
            <person name="Kosik K.S."/>
            <person name="Manning G."/>
            <person name="Degnan B.M."/>
            <person name="Rokhsar D.S."/>
        </authorList>
    </citation>
    <scope>NUCLEOTIDE SEQUENCE [LARGE SCALE GENOMIC DNA]</scope>
</reference>
<evidence type="ECO:0000256" key="6">
    <source>
        <dbReference type="ARBA" id="ARBA00037430"/>
    </source>
</evidence>
<dbReference type="GO" id="GO:0005737">
    <property type="term" value="C:cytoplasm"/>
    <property type="evidence" value="ECO:0007669"/>
    <property type="project" value="UniProtKB-SubCell"/>
</dbReference>
<dbReference type="GO" id="GO:0006915">
    <property type="term" value="P:apoptotic process"/>
    <property type="evidence" value="ECO:0007669"/>
    <property type="project" value="UniProtKB-KW"/>
</dbReference>
<evidence type="ECO:0000256" key="3">
    <source>
        <dbReference type="ARBA" id="ARBA00022574"/>
    </source>
</evidence>
<dbReference type="PANTHER" id="PTHR10971">
    <property type="entry name" value="MRNA EXPORT FACTOR AND BUB3"/>
    <property type="match status" value="1"/>
</dbReference>
<organism evidence="10">
    <name type="scientific">Amphimedon queenslandica</name>
    <name type="common">Sponge</name>
    <dbReference type="NCBI Taxonomy" id="400682"/>
    <lineage>
        <taxon>Eukaryota</taxon>
        <taxon>Metazoa</taxon>
        <taxon>Porifera</taxon>
        <taxon>Demospongiae</taxon>
        <taxon>Heteroscleromorpha</taxon>
        <taxon>Haplosclerida</taxon>
        <taxon>Niphatidae</taxon>
        <taxon>Amphimedon</taxon>
    </lineage>
</organism>
<evidence type="ECO:0000256" key="1">
    <source>
        <dbReference type="ARBA" id="ARBA00004496"/>
    </source>
</evidence>
<dbReference type="InParanoid" id="A0A1X7UXK5"/>
<dbReference type="AlphaFoldDB" id="A0A1X7UXK5"/>
<evidence type="ECO:0000256" key="9">
    <source>
        <dbReference type="PROSITE-ProRule" id="PRU00221"/>
    </source>
</evidence>
<dbReference type="FunFam" id="2.130.10.10:FF:000258">
    <property type="entry name" value="WD repeat-containing protein 92"/>
    <property type="match status" value="1"/>
</dbReference>
<gene>
    <name evidence="10" type="primary">100633299</name>
</gene>
<keyword evidence="3 9" id="KW-0853">WD repeat</keyword>
<evidence type="ECO:0000256" key="7">
    <source>
        <dbReference type="ARBA" id="ARBA00039643"/>
    </source>
</evidence>
<evidence type="ECO:0000256" key="2">
    <source>
        <dbReference type="ARBA" id="ARBA00022490"/>
    </source>
</evidence>
<dbReference type="SUPFAM" id="SSF50978">
    <property type="entry name" value="WD40 repeat-like"/>
    <property type="match status" value="1"/>
</dbReference>
<dbReference type="PROSITE" id="PS50082">
    <property type="entry name" value="WD_REPEATS_2"/>
    <property type="match status" value="1"/>
</dbReference>
<dbReference type="Gene3D" id="2.130.10.10">
    <property type="entry name" value="YVTN repeat-like/Quinoprotein amine dehydrogenase"/>
    <property type="match status" value="1"/>
</dbReference>
<dbReference type="SMART" id="SM00320">
    <property type="entry name" value="WD40"/>
    <property type="match status" value="5"/>
</dbReference>
<dbReference type="InterPro" id="IPR036322">
    <property type="entry name" value="WD40_repeat_dom_sf"/>
</dbReference>
<evidence type="ECO:0000313" key="10">
    <source>
        <dbReference type="EnsemblMetazoa" id="Aqu2.1.32508_001"/>
    </source>
</evidence>
<feature type="repeat" description="WD" evidence="9">
    <location>
        <begin position="129"/>
        <end position="142"/>
    </location>
</feature>
<sequence length="355" mass="39190">MDKPQIIAHVEKSLNFTLYDAKWIPCSAKCVVLGSHPRDTGAFHIYELSKGELKSIKESEKKHSFKCGTFGGTSLHQRNLATGDFAGFLQIWDLEKTDLPIYSVKGHELIINAIDGVGGLGIGGGAPEIVTGSRDGTVKVWDPRQKGTPVATMSPAEGDMKRDCWAVAFGNSYNDEERCVVSGYDNGDIKMFDLRTMTLKWETNVKNGVCGLEFDRKDIPMNKLVSATLESKFNLFDLRTFHPAKGYTSLTEKYHKSTTLWCARHSPHNRDLFMTTGGDGSISLWKYSYPSKRSKADEGGHEVGVVGSVGLLQTVTFSTQPISSLDWSPDKEGLLVTTSFDQTVRICLVTRLSTC</sequence>
<reference evidence="10" key="2">
    <citation type="submission" date="2017-05" db="UniProtKB">
        <authorList>
            <consortium name="EnsemblMetazoa"/>
        </authorList>
    </citation>
    <scope>IDENTIFICATION</scope>
</reference>
<evidence type="ECO:0000256" key="5">
    <source>
        <dbReference type="ARBA" id="ARBA00022737"/>
    </source>
</evidence>
<proteinExistence type="predicted"/>
<keyword evidence="11" id="KW-1185">Reference proteome</keyword>
<dbReference type="STRING" id="400682.A0A1X7UXK5"/>
<evidence type="ECO:0000313" key="11">
    <source>
        <dbReference type="Proteomes" id="UP000007879"/>
    </source>
</evidence>
<dbReference type="Pfam" id="PF00400">
    <property type="entry name" value="WD40"/>
    <property type="match status" value="3"/>
</dbReference>
<dbReference type="eggNOG" id="ENOG502QRKB">
    <property type="taxonomic scope" value="Eukaryota"/>
</dbReference>
<keyword evidence="5" id="KW-0677">Repeat</keyword>
<dbReference type="Proteomes" id="UP000007879">
    <property type="component" value="Unassembled WGS sequence"/>
</dbReference>
<dbReference type="InterPro" id="IPR001680">
    <property type="entry name" value="WD40_rpt"/>
</dbReference>
<protein>
    <recommendedName>
        <fullName evidence="7">Dynein axonemal assembly factor 10</fullName>
    </recommendedName>
    <alternativeName>
        <fullName evidence="8">WD repeat-containing protein 92</fullName>
    </alternativeName>
</protein>
<dbReference type="OrthoDB" id="10248252at2759"/>
<evidence type="ECO:0000256" key="8">
    <source>
        <dbReference type="ARBA" id="ARBA00041547"/>
    </source>
</evidence>
<dbReference type="EnsemblMetazoa" id="XM_011405501.2">
    <property type="protein sequence ID" value="XP_011403803.2"/>
    <property type="gene ID" value="LOC100633299"/>
</dbReference>
<evidence type="ECO:0000256" key="4">
    <source>
        <dbReference type="ARBA" id="ARBA00022703"/>
    </source>
</evidence>
<dbReference type="EnsemblMetazoa" id="Aqu2.1.32508_001">
    <property type="protein sequence ID" value="Aqu2.1.32508_001"/>
    <property type="gene ID" value="Aqu2.1.32508"/>
</dbReference>
<dbReference type="InterPro" id="IPR015943">
    <property type="entry name" value="WD40/YVTN_repeat-like_dom_sf"/>
</dbReference>
<name>A0A1X7UXK5_AMPQE</name>
<keyword evidence="2" id="KW-0963">Cytoplasm</keyword>
<dbReference type="KEGG" id="aqu:100633299"/>
<comment type="subcellular location">
    <subcellularLocation>
        <location evidence="1">Cytoplasm</location>
    </subcellularLocation>
</comment>
<comment type="function">
    <text evidence="6">Key assembly factor specifically required for the stability of axonemal dynein heavy chains in cytoplasm.</text>
</comment>